<keyword evidence="4" id="KW-1185">Reference proteome</keyword>
<reference evidence="3" key="1">
    <citation type="submission" date="2023-04" db="EMBL/GenBank/DDBJ databases">
        <title>Black Yeasts Isolated from many extreme environments.</title>
        <authorList>
            <person name="Coleine C."/>
            <person name="Stajich J.E."/>
            <person name="Selbmann L."/>
        </authorList>
    </citation>
    <scope>NUCLEOTIDE SEQUENCE</scope>
    <source>
        <strain evidence="3">CCFEE 5312</strain>
    </source>
</reference>
<sequence length="693" mass="76498">MPSPSRPPRRHARRGSSQRRVAPPPSDPQTPARRRNLYRPPASVVTRHAQVRHWHAELHDLTQNLADIQQRIQQLETVQYPRHPSQHVLEDSIPSASRSRTPSTPYRLPELGLGPATDSFCSHLDEWLHASPLAAPTSGTLPLPPTEDVEEQSSPLVRPVNEASAELADAHRMSHHRDASTTTVDSFDSYNTEAVNVCEASTTAIIRPRVKEIATTYATRSSTQEEAAPESLYARQSTDDEKENQPPMRLYPPPLFSKQKPDGRPRRTPSTPQPRSSLAFCHDLGQLRHSQPGSWLAQDPCLTESGKWRPSSGATIVRHDRQVSPSPTPSSAWVTESLLSDGTLCSKDSLPASARPSSSVACTQEQSSTPISLKPPQWLHSSPPPSEEPRLDSSCTSITDPPTPASSPPNTSARLNLFPKIQQSSQESLRQRYYSRYGEDPFYSVSQDQIDCSEWTTSPHPARGQTSETTDAPSVKSPSVEEPAVGAVDRPRRKNRPLREILSLGVRRQSRDMGSSPALSQRPRKKLRTFLRRFTPALGKARHSMPAGSMPSIHSAATLEQRCVTPPRLPTRRGSTLPFDEALLGELTKISDRRNPSASAAPSPTRRIRNSMHDAAGLTFSKTAATHAHWRAQRSRSSILSSAHPRSRALTGRTTNSSLSSGPSFYFLPKADQAPVTPVRRGPPMGRHRISRY</sequence>
<dbReference type="AlphaFoldDB" id="A0AAJ0G7X8"/>
<dbReference type="EMBL" id="JAWDJX010000020">
    <property type="protein sequence ID" value="KAK3052603.1"/>
    <property type="molecule type" value="Genomic_DNA"/>
</dbReference>
<accession>A0AAJ0G7X8</accession>
<organism evidence="3 4">
    <name type="scientific">Extremus antarcticus</name>
    <dbReference type="NCBI Taxonomy" id="702011"/>
    <lineage>
        <taxon>Eukaryota</taxon>
        <taxon>Fungi</taxon>
        <taxon>Dikarya</taxon>
        <taxon>Ascomycota</taxon>
        <taxon>Pezizomycotina</taxon>
        <taxon>Dothideomycetes</taxon>
        <taxon>Dothideomycetidae</taxon>
        <taxon>Mycosphaerellales</taxon>
        <taxon>Extremaceae</taxon>
        <taxon>Extremus</taxon>
    </lineage>
</organism>
<feature type="region of interest" description="Disordered" evidence="2">
    <location>
        <begin position="217"/>
        <end position="277"/>
    </location>
</feature>
<gene>
    <name evidence="3" type="ORF">LTR09_006458</name>
</gene>
<dbReference type="Proteomes" id="UP001271007">
    <property type="component" value="Unassembled WGS sequence"/>
</dbReference>
<feature type="region of interest" description="Disordered" evidence="2">
    <location>
        <begin position="632"/>
        <end position="693"/>
    </location>
</feature>
<feature type="compositionally biased region" description="Polar residues" evidence="2">
    <location>
        <begin position="323"/>
        <end position="332"/>
    </location>
</feature>
<protein>
    <submittedName>
        <fullName evidence="3">Uncharacterized protein</fullName>
    </submittedName>
</protein>
<feature type="region of interest" description="Disordered" evidence="2">
    <location>
        <begin position="138"/>
        <end position="157"/>
    </location>
</feature>
<proteinExistence type="predicted"/>
<evidence type="ECO:0000256" key="2">
    <source>
        <dbReference type="SAM" id="MobiDB-lite"/>
    </source>
</evidence>
<feature type="region of interest" description="Disordered" evidence="2">
    <location>
        <begin position="306"/>
        <end position="332"/>
    </location>
</feature>
<feature type="compositionally biased region" description="Low complexity" evidence="2">
    <location>
        <begin position="92"/>
        <end position="107"/>
    </location>
</feature>
<feature type="region of interest" description="Disordered" evidence="2">
    <location>
        <begin position="1"/>
        <end position="41"/>
    </location>
</feature>
<feature type="compositionally biased region" description="Basic residues" evidence="2">
    <location>
        <begin position="7"/>
        <end position="17"/>
    </location>
</feature>
<evidence type="ECO:0000313" key="4">
    <source>
        <dbReference type="Proteomes" id="UP001271007"/>
    </source>
</evidence>
<feature type="region of interest" description="Disordered" evidence="2">
    <location>
        <begin position="349"/>
        <end position="414"/>
    </location>
</feature>
<name>A0AAJ0G7X8_9PEZI</name>
<evidence type="ECO:0000313" key="3">
    <source>
        <dbReference type="EMBL" id="KAK3052603.1"/>
    </source>
</evidence>
<feature type="compositionally biased region" description="Polar residues" evidence="2">
    <location>
        <begin position="652"/>
        <end position="663"/>
    </location>
</feature>
<comment type="caution">
    <text evidence="3">The sequence shown here is derived from an EMBL/GenBank/DDBJ whole genome shotgun (WGS) entry which is preliminary data.</text>
</comment>
<feature type="region of interest" description="Disordered" evidence="2">
    <location>
        <begin position="453"/>
        <end position="524"/>
    </location>
</feature>
<feature type="region of interest" description="Disordered" evidence="2">
    <location>
        <begin position="81"/>
        <end position="108"/>
    </location>
</feature>
<evidence type="ECO:0000256" key="1">
    <source>
        <dbReference type="SAM" id="Coils"/>
    </source>
</evidence>
<keyword evidence="1" id="KW-0175">Coiled coil</keyword>
<feature type="compositionally biased region" description="Polar residues" evidence="2">
    <location>
        <begin position="453"/>
        <end position="472"/>
    </location>
</feature>
<feature type="compositionally biased region" description="Polar residues" evidence="2">
    <location>
        <begin position="355"/>
        <end position="371"/>
    </location>
</feature>
<feature type="compositionally biased region" description="Low complexity" evidence="2">
    <location>
        <begin position="268"/>
        <end position="277"/>
    </location>
</feature>
<feature type="coiled-coil region" evidence="1">
    <location>
        <begin position="51"/>
        <end position="78"/>
    </location>
</feature>